<dbReference type="GO" id="GO:0000049">
    <property type="term" value="F:tRNA binding"/>
    <property type="evidence" value="ECO:0007669"/>
    <property type="project" value="TreeGrafter"/>
</dbReference>
<evidence type="ECO:0000256" key="5">
    <source>
        <dbReference type="ARBA" id="ARBA00048434"/>
    </source>
</evidence>
<keyword evidence="3" id="KW-0808">Transferase</keyword>
<dbReference type="PROSITE" id="PS51675">
    <property type="entry name" value="SAM_MT_TRM10"/>
    <property type="match status" value="1"/>
</dbReference>
<evidence type="ECO:0000256" key="6">
    <source>
        <dbReference type="SAM" id="MobiDB-lite"/>
    </source>
</evidence>
<keyword evidence="4" id="KW-0949">S-adenosyl-L-methionine</keyword>
<organism evidence="8 9">
    <name type="scientific">Taxus chinensis</name>
    <name type="common">Chinese yew</name>
    <name type="synonym">Taxus wallichiana var. chinensis</name>
    <dbReference type="NCBI Taxonomy" id="29808"/>
    <lineage>
        <taxon>Eukaryota</taxon>
        <taxon>Viridiplantae</taxon>
        <taxon>Streptophyta</taxon>
        <taxon>Embryophyta</taxon>
        <taxon>Tracheophyta</taxon>
        <taxon>Spermatophyta</taxon>
        <taxon>Pinopsida</taxon>
        <taxon>Pinidae</taxon>
        <taxon>Conifers II</taxon>
        <taxon>Cupressales</taxon>
        <taxon>Taxaceae</taxon>
        <taxon>Taxus</taxon>
    </lineage>
</organism>
<dbReference type="GO" id="GO:0002939">
    <property type="term" value="P:tRNA N1-guanine methylation"/>
    <property type="evidence" value="ECO:0007669"/>
    <property type="project" value="TreeGrafter"/>
</dbReference>
<dbReference type="AlphaFoldDB" id="A0AA38BTI7"/>
<evidence type="ECO:0000256" key="2">
    <source>
        <dbReference type="ARBA" id="ARBA00022603"/>
    </source>
</evidence>
<reference evidence="8 9" key="1">
    <citation type="journal article" date="2021" name="Nat. Plants">
        <title>The Taxus genome provides insights into paclitaxel biosynthesis.</title>
        <authorList>
            <person name="Xiong X."/>
            <person name="Gou J."/>
            <person name="Liao Q."/>
            <person name="Li Y."/>
            <person name="Zhou Q."/>
            <person name="Bi G."/>
            <person name="Li C."/>
            <person name="Du R."/>
            <person name="Wang X."/>
            <person name="Sun T."/>
            <person name="Guo L."/>
            <person name="Liang H."/>
            <person name="Lu P."/>
            <person name="Wu Y."/>
            <person name="Zhang Z."/>
            <person name="Ro D.K."/>
            <person name="Shang Y."/>
            <person name="Huang S."/>
            <person name="Yan J."/>
        </authorList>
    </citation>
    <scope>NUCLEOTIDE SEQUENCE [LARGE SCALE GENOMIC DNA]</scope>
    <source>
        <strain evidence="8">Ta-2019</strain>
    </source>
</reference>
<evidence type="ECO:0000259" key="7">
    <source>
        <dbReference type="PROSITE" id="PS51675"/>
    </source>
</evidence>
<feature type="compositionally biased region" description="Polar residues" evidence="6">
    <location>
        <begin position="1"/>
        <end position="10"/>
    </location>
</feature>
<feature type="domain" description="SAM-dependent MTase TRM10-type" evidence="7">
    <location>
        <begin position="127"/>
        <end position="288"/>
    </location>
</feature>
<dbReference type="InterPro" id="IPR038459">
    <property type="entry name" value="MT_TRM10-typ_sf"/>
</dbReference>
<dbReference type="PANTHER" id="PTHR13563:SF13">
    <property type="entry name" value="TRNA METHYLTRANSFERASE 10 HOMOLOG A"/>
    <property type="match status" value="1"/>
</dbReference>
<dbReference type="GO" id="GO:0052905">
    <property type="term" value="F:tRNA (guanosine(9)-N1)-methyltransferase activity"/>
    <property type="evidence" value="ECO:0007669"/>
    <property type="project" value="UniProtKB-EC"/>
</dbReference>
<dbReference type="CDD" id="cd18089">
    <property type="entry name" value="SPOUT_Trm10-like"/>
    <property type="match status" value="1"/>
</dbReference>
<comment type="caution">
    <text evidence="8">The sequence shown here is derived from an EMBL/GenBank/DDBJ whole genome shotgun (WGS) entry which is preliminary data.</text>
</comment>
<protein>
    <recommendedName>
        <fullName evidence="1">tRNA (guanine(9)-N(1))-methyltransferase</fullName>
        <ecNumber evidence="1">2.1.1.221</ecNumber>
    </recommendedName>
</protein>
<dbReference type="EMBL" id="JAHRHJ020003813">
    <property type="protein sequence ID" value="KAH9287641.1"/>
    <property type="molecule type" value="Genomic_DNA"/>
</dbReference>
<dbReference type="Gene3D" id="3.40.1280.30">
    <property type="match status" value="1"/>
</dbReference>
<evidence type="ECO:0000256" key="1">
    <source>
        <dbReference type="ARBA" id="ARBA00012797"/>
    </source>
</evidence>
<dbReference type="GO" id="GO:0005634">
    <property type="term" value="C:nucleus"/>
    <property type="evidence" value="ECO:0007669"/>
    <property type="project" value="TreeGrafter"/>
</dbReference>
<name>A0AA38BTI7_TAXCH</name>
<evidence type="ECO:0000256" key="3">
    <source>
        <dbReference type="ARBA" id="ARBA00022679"/>
    </source>
</evidence>
<dbReference type="InterPro" id="IPR028564">
    <property type="entry name" value="MT_TRM10-typ"/>
</dbReference>
<evidence type="ECO:0000256" key="4">
    <source>
        <dbReference type="ARBA" id="ARBA00022691"/>
    </source>
</evidence>
<keyword evidence="2" id="KW-0489">Methyltransferase</keyword>
<sequence>MEENGTNADDSASAPHHHHQLQDGLAPTQEITENQQEDVYEEIQTRDPPLTKSAKKKLLKLKRYEAKKVQQKAIARQNKERAKEQKRQEWADKLAGLAEDERLSFIQAKADVRKERRAHMLQHRELTKQKLLTAQHSGQNIVLDLELCELMTTGEINSLTQQIMYCYAANKKSSSPAHIWLTGCKGEIGSRLQKLPGFDNWLVEKEERSYIEALKEQKDNMVYLTADSENIVEELESSKIYVIGGLVDRNRFKGITMQKAENQGIQTAKLPIAEHLRMTSSQVLTVNQ</sequence>
<dbReference type="EC" id="2.1.1.221" evidence="1"/>
<dbReference type="Proteomes" id="UP000824469">
    <property type="component" value="Unassembled WGS sequence"/>
</dbReference>
<comment type="catalytic activity">
    <reaction evidence="5">
        <text>guanosine(9) in tRNA + S-adenosyl-L-methionine = N(1)-methylguanosine(9) in tRNA + S-adenosyl-L-homocysteine + H(+)</text>
        <dbReference type="Rhea" id="RHEA:43156"/>
        <dbReference type="Rhea" id="RHEA-COMP:10367"/>
        <dbReference type="Rhea" id="RHEA-COMP:10368"/>
        <dbReference type="ChEBI" id="CHEBI:15378"/>
        <dbReference type="ChEBI" id="CHEBI:57856"/>
        <dbReference type="ChEBI" id="CHEBI:59789"/>
        <dbReference type="ChEBI" id="CHEBI:73542"/>
        <dbReference type="ChEBI" id="CHEBI:74269"/>
        <dbReference type="EC" id="2.1.1.221"/>
    </reaction>
</comment>
<feature type="non-terminal residue" evidence="8">
    <location>
        <position position="288"/>
    </location>
</feature>
<accession>A0AA38BTI7</accession>
<dbReference type="PANTHER" id="PTHR13563">
    <property type="entry name" value="TRNA (GUANINE-9-) METHYLTRANSFERASE"/>
    <property type="match status" value="1"/>
</dbReference>
<evidence type="ECO:0000313" key="9">
    <source>
        <dbReference type="Proteomes" id="UP000824469"/>
    </source>
</evidence>
<proteinExistence type="predicted"/>
<dbReference type="OMA" id="ALQAWFP"/>
<keyword evidence="9" id="KW-1185">Reference proteome</keyword>
<gene>
    <name evidence="8" type="ORF">KI387_031758</name>
</gene>
<feature type="region of interest" description="Disordered" evidence="6">
    <location>
        <begin position="1"/>
        <end position="56"/>
    </location>
</feature>
<dbReference type="InterPro" id="IPR007356">
    <property type="entry name" value="tRNA_m1G_MeTrfase_euk"/>
</dbReference>
<evidence type="ECO:0000313" key="8">
    <source>
        <dbReference type="EMBL" id="KAH9287641.1"/>
    </source>
</evidence>